<organism evidence="1 2">
    <name type="scientific">Striga hermonthica</name>
    <name type="common">Purple witchweed</name>
    <name type="synonym">Buchnera hermonthica</name>
    <dbReference type="NCBI Taxonomy" id="68872"/>
    <lineage>
        <taxon>Eukaryota</taxon>
        <taxon>Viridiplantae</taxon>
        <taxon>Streptophyta</taxon>
        <taxon>Embryophyta</taxon>
        <taxon>Tracheophyta</taxon>
        <taxon>Spermatophyta</taxon>
        <taxon>Magnoliopsida</taxon>
        <taxon>eudicotyledons</taxon>
        <taxon>Gunneridae</taxon>
        <taxon>Pentapetalae</taxon>
        <taxon>asterids</taxon>
        <taxon>lamiids</taxon>
        <taxon>Lamiales</taxon>
        <taxon>Orobanchaceae</taxon>
        <taxon>Buchnereae</taxon>
        <taxon>Striga</taxon>
    </lineage>
</organism>
<dbReference type="GO" id="GO:0009736">
    <property type="term" value="P:cytokinin-activated signaling pathway"/>
    <property type="evidence" value="ECO:0007669"/>
    <property type="project" value="TreeGrafter"/>
</dbReference>
<dbReference type="GO" id="GO:0003700">
    <property type="term" value="F:DNA-binding transcription factor activity"/>
    <property type="evidence" value="ECO:0007669"/>
    <property type="project" value="TreeGrafter"/>
</dbReference>
<gene>
    <name evidence="1" type="ORF">SHERM_06288</name>
</gene>
<keyword evidence="2" id="KW-1185">Reference proteome</keyword>
<dbReference type="PANTHER" id="PTHR46353">
    <property type="entry name" value="ZINC FINGER PROTEIN 5"/>
    <property type="match status" value="1"/>
</dbReference>
<dbReference type="AlphaFoldDB" id="A0A9N7RPX0"/>
<dbReference type="GO" id="GO:0010090">
    <property type="term" value="P:trichome morphogenesis"/>
    <property type="evidence" value="ECO:0007669"/>
    <property type="project" value="InterPro"/>
</dbReference>
<dbReference type="EMBL" id="CACSLK010031655">
    <property type="protein sequence ID" value="CAA0839816.1"/>
    <property type="molecule type" value="Genomic_DNA"/>
</dbReference>
<name>A0A9N7RPX0_STRHE</name>
<dbReference type="GO" id="GO:0005634">
    <property type="term" value="C:nucleus"/>
    <property type="evidence" value="ECO:0007669"/>
    <property type="project" value="TreeGrafter"/>
</dbReference>
<evidence type="ECO:0000313" key="1">
    <source>
        <dbReference type="EMBL" id="CAA0839816.1"/>
    </source>
</evidence>
<dbReference type="PANTHER" id="PTHR46353:SF9">
    <property type="entry name" value="ZINC FINGER PROTEIN GIS3"/>
    <property type="match status" value="1"/>
</dbReference>
<accession>A0A9N7RPX0</accession>
<dbReference type="InterPro" id="IPR044299">
    <property type="entry name" value="GIS3/ZFP5/ZFP6"/>
</dbReference>
<dbReference type="GO" id="GO:0009740">
    <property type="term" value="P:gibberellic acid mediated signaling pathway"/>
    <property type="evidence" value="ECO:0007669"/>
    <property type="project" value="TreeGrafter"/>
</dbReference>
<evidence type="ECO:0000313" key="2">
    <source>
        <dbReference type="Proteomes" id="UP001153555"/>
    </source>
</evidence>
<dbReference type="OrthoDB" id="772256at2759"/>
<proteinExistence type="predicted"/>
<dbReference type="Proteomes" id="UP001153555">
    <property type="component" value="Unassembled WGS sequence"/>
</dbReference>
<dbReference type="GO" id="GO:0000976">
    <property type="term" value="F:transcription cis-regulatory region binding"/>
    <property type="evidence" value="ECO:0007669"/>
    <property type="project" value="TreeGrafter"/>
</dbReference>
<protein>
    <submittedName>
        <fullName evidence="1">C2H2 and C2HC zinc fingers superfamily protein</fullName>
    </submittedName>
</protein>
<reference evidence="1" key="1">
    <citation type="submission" date="2019-12" db="EMBL/GenBank/DDBJ databases">
        <authorList>
            <person name="Scholes J."/>
        </authorList>
    </citation>
    <scope>NUCLEOTIDE SEQUENCE</scope>
</reference>
<comment type="caution">
    <text evidence="1">The sequence shown here is derived from an EMBL/GenBank/DDBJ whole genome shotgun (WGS) entry which is preliminary data.</text>
</comment>
<sequence length="159" mass="17870">MKRSDSQPRNERDRLIDWLIFWSKTATRLKLFGFHITEAREVLAGPTGAPPHSAGRRYECPYFRRKFANSQALGCHQNTYKKERQELRQAKLQAAAAYGRNPMASALLPPAYLLILSQSWVCVPRAEGTVHVARGVGELGPSRQSVALRHIVGDSMGLR</sequence>